<proteinExistence type="predicted"/>
<comment type="caution">
    <text evidence="1">The sequence shown here is derived from an EMBL/GenBank/DDBJ whole genome shotgun (WGS) entry which is preliminary data.</text>
</comment>
<dbReference type="Proteomes" id="UP000265520">
    <property type="component" value="Unassembled WGS sequence"/>
</dbReference>
<dbReference type="EMBL" id="LXQA011385471">
    <property type="protein sequence ID" value="MCI95392.1"/>
    <property type="molecule type" value="Genomic_DNA"/>
</dbReference>
<organism evidence="1 2">
    <name type="scientific">Trifolium medium</name>
    <dbReference type="NCBI Taxonomy" id="97028"/>
    <lineage>
        <taxon>Eukaryota</taxon>
        <taxon>Viridiplantae</taxon>
        <taxon>Streptophyta</taxon>
        <taxon>Embryophyta</taxon>
        <taxon>Tracheophyta</taxon>
        <taxon>Spermatophyta</taxon>
        <taxon>Magnoliopsida</taxon>
        <taxon>eudicotyledons</taxon>
        <taxon>Gunneridae</taxon>
        <taxon>Pentapetalae</taxon>
        <taxon>rosids</taxon>
        <taxon>fabids</taxon>
        <taxon>Fabales</taxon>
        <taxon>Fabaceae</taxon>
        <taxon>Papilionoideae</taxon>
        <taxon>50 kb inversion clade</taxon>
        <taxon>NPAAA clade</taxon>
        <taxon>Hologalegina</taxon>
        <taxon>IRL clade</taxon>
        <taxon>Trifolieae</taxon>
        <taxon>Trifolium</taxon>
    </lineage>
</organism>
<evidence type="ECO:0000313" key="1">
    <source>
        <dbReference type="EMBL" id="MCI95392.1"/>
    </source>
</evidence>
<protein>
    <submittedName>
        <fullName evidence="1">Uncharacterized protein</fullName>
    </submittedName>
</protein>
<feature type="non-terminal residue" evidence="1">
    <location>
        <position position="38"/>
    </location>
</feature>
<name>A0A392W6P9_9FABA</name>
<sequence>MIGGSSWPMDALQEDPPSVFRFCVGFDGTGVAVKNEGL</sequence>
<dbReference type="AlphaFoldDB" id="A0A392W6P9"/>
<reference evidence="1 2" key="1">
    <citation type="journal article" date="2018" name="Front. Plant Sci.">
        <title>Red Clover (Trifolium pratense) and Zigzag Clover (T. medium) - A Picture of Genomic Similarities and Differences.</title>
        <authorList>
            <person name="Dluhosova J."/>
            <person name="Istvanek J."/>
            <person name="Nedelnik J."/>
            <person name="Repkova J."/>
        </authorList>
    </citation>
    <scope>NUCLEOTIDE SEQUENCE [LARGE SCALE GENOMIC DNA]</scope>
    <source>
        <strain evidence="2">cv. 10/8</strain>
        <tissue evidence="1">Leaf</tissue>
    </source>
</reference>
<accession>A0A392W6P9</accession>
<evidence type="ECO:0000313" key="2">
    <source>
        <dbReference type="Proteomes" id="UP000265520"/>
    </source>
</evidence>
<keyword evidence="2" id="KW-1185">Reference proteome</keyword>